<proteinExistence type="inferred from homology"/>
<evidence type="ECO:0000313" key="9">
    <source>
        <dbReference type="Proteomes" id="UP000759443"/>
    </source>
</evidence>
<dbReference type="CDD" id="cd13545">
    <property type="entry name" value="PBP2_TbpA"/>
    <property type="match status" value="1"/>
</dbReference>
<dbReference type="Pfam" id="PF01547">
    <property type="entry name" value="SBP_bac_1"/>
    <property type="match status" value="1"/>
</dbReference>
<reference evidence="8 9" key="1">
    <citation type="submission" date="2021-03" db="EMBL/GenBank/DDBJ databases">
        <title>Genomic Encyclopedia of Type Strains, Phase IV (KMG-IV): sequencing the most valuable type-strain genomes for metagenomic binning, comparative biology and taxonomic classification.</title>
        <authorList>
            <person name="Goeker M."/>
        </authorList>
    </citation>
    <scope>NUCLEOTIDE SEQUENCE [LARGE SCALE GENOMIC DNA]</scope>
    <source>
        <strain evidence="8 9">DSM 21600</strain>
    </source>
</reference>
<evidence type="ECO:0000256" key="2">
    <source>
        <dbReference type="ARBA" id="ARBA00008520"/>
    </source>
</evidence>
<accession>A0ABS4E1Y2</accession>
<evidence type="ECO:0000256" key="7">
    <source>
        <dbReference type="SAM" id="SignalP"/>
    </source>
</evidence>
<keyword evidence="4" id="KW-0813">Transport</keyword>
<evidence type="ECO:0000256" key="1">
    <source>
        <dbReference type="ARBA" id="ARBA00004418"/>
    </source>
</evidence>
<dbReference type="InterPro" id="IPR006059">
    <property type="entry name" value="SBP"/>
</dbReference>
<dbReference type="NCBIfam" id="TIGR01254">
    <property type="entry name" value="sfuA"/>
    <property type="match status" value="1"/>
</dbReference>
<comment type="caution">
    <text evidence="8">The sequence shown here is derived from an EMBL/GenBank/DDBJ whole genome shotgun (WGS) entry which is preliminary data.</text>
</comment>
<feature type="signal peptide" evidence="7">
    <location>
        <begin position="1"/>
        <end position="27"/>
    </location>
</feature>
<evidence type="ECO:0000313" key="8">
    <source>
        <dbReference type="EMBL" id="MBP1851955.1"/>
    </source>
</evidence>
<organism evidence="8 9">
    <name type="scientific">Rhizobium halophytocola</name>
    <dbReference type="NCBI Taxonomy" id="735519"/>
    <lineage>
        <taxon>Bacteria</taxon>
        <taxon>Pseudomonadati</taxon>
        <taxon>Pseudomonadota</taxon>
        <taxon>Alphaproteobacteria</taxon>
        <taxon>Hyphomicrobiales</taxon>
        <taxon>Rhizobiaceae</taxon>
        <taxon>Rhizobium/Agrobacterium group</taxon>
        <taxon>Rhizobium</taxon>
    </lineage>
</organism>
<evidence type="ECO:0000256" key="6">
    <source>
        <dbReference type="ARBA" id="ARBA00022764"/>
    </source>
</evidence>
<dbReference type="EMBL" id="JAGGJU010000009">
    <property type="protein sequence ID" value="MBP1851955.1"/>
    <property type="molecule type" value="Genomic_DNA"/>
</dbReference>
<feature type="chain" id="PRO_5046621507" description="Thiamine-binding periplasmic protein" evidence="7">
    <location>
        <begin position="28"/>
        <end position="344"/>
    </location>
</feature>
<dbReference type="Gene3D" id="3.40.190.10">
    <property type="entry name" value="Periplasmic binding protein-like II"/>
    <property type="match status" value="2"/>
</dbReference>
<comment type="subcellular location">
    <subcellularLocation>
        <location evidence="1">Periplasm</location>
    </subcellularLocation>
</comment>
<gene>
    <name evidence="8" type="ORF">J2Z17_003407</name>
</gene>
<dbReference type="PANTHER" id="PTHR30006">
    <property type="entry name" value="THIAMINE-BINDING PERIPLASMIC PROTEIN-RELATED"/>
    <property type="match status" value="1"/>
</dbReference>
<dbReference type="NCBIfam" id="TIGR01276">
    <property type="entry name" value="thiB"/>
    <property type="match status" value="1"/>
</dbReference>
<name>A0ABS4E1Y2_9HYPH</name>
<keyword evidence="9" id="KW-1185">Reference proteome</keyword>
<keyword evidence="6" id="KW-0574">Periplasm</keyword>
<dbReference type="InterPro" id="IPR005967">
    <property type="entry name" value="ThiB"/>
</dbReference>
<evidence type="ECO:0000256" key="4">
    <source>
        <dbReference type="ARBA" id="ARBA00022448"/>
    </source>
</evidence>
<comment type="similarity">
    <text evidence="2">Belongs to the bacterial solute-binding protein 1 family.</text>
</comment>
<dbReference type="RefSeq" id="WP_245224172.1">
    <property type="nucleotide sequence ID" value="NZ_JAGGJU010000009.1"/>
</dbReference>
<protein>
    <recommendedName>
        <fullName evidence="3">Thiamine-binding periplasmic protein</fullName>
    </recommendedName>
</protein>
<evidence type="ECO:0000256" key="3">
    <source>
        <dbReference type="ARBA" id="ARBA00019815"/>
    </source>
</evidence>
<evidence type="ECO:0000256" key="5">
    <source>
        <dbReference type="ARBA" id="ARBA00022729"/>
    </source>
</evidence>
<dbReference type="SUPFAM" id="SSF53850">
    <property type="entry name" value="Periplasmic binding protein-like II"/>
    <property type="match status" value="1"/>
</dbReference>
<keyword evidence="5 7" id="KW-0732">Signal</keyword>
<dbReference type="InterPro" id="IPR005948">
    <property type="entry name" value="ThiB-like"/>
</dbReference>
<dbReference type="Proteomes" id="UP000759443">
    <property type="component" value="Unassembled WGS sequence"/>
</dbReference>
<dbReference type="PANTHER" id="PTHR30006:SF3">
    <property type="entry name" value="THIAMINE-BINDING PERIPLASMIC PROTEIN"/>
    <property type="match status" value="1"/>
</dbReference>
<sequence length="344" mass="37619">MPILDMQFSRRATLAALALGLSLPALGAAEAADKTLTIYTYESFISEWGPGPKVKTAFEETCGCTVKFVGVEDGVALLTRLKLEGENTKADLVLGLDTNLVAEAKATGLFDTHGIDTSAVQVPGGYSDDVFVPYDYGHFAVVYDTQAIKTPPTSLKDLVEGDPSVKIAIEDPRTSTPGLGLLLWMKSVYGDQAAEAWGRLKDRVLTVTPGWSEAYGLFTKGEVPMVFSYTTSPAYHMVEEKSDRYQAARFSEGHYIQIEVAGLLKNAPDKDLARDFLKFMVTPGFQDTIPTNNWMMPVSKTSAPLPDAFSKLVQPEKTLLMSPEEVEKNRKAWIDEWLGAMAAK</sequence>